<gene>
    <name evidence="9" type="ORF">SAMN05878482_11059</name>
</gene>
<dbReference type="InterPro" id="IPR023468">
    <property type="entry name" value="Riboflavin_kinase"/>
</dbReference>
<evidence type="ECO:0000256" key="3">
    <source>
        <dbReference type="ARBA" id="ARBA00022643"/>
    </source>
</evidence>
<dbReference type="PANTHER" id="PTHR22749">
    <property type="entry name" value="RIBOFLAVIN KINASE/FMN ADENYLYLTRANSFERASE"/>
    <property type="match status" value="1"/>
</dbReference>
<dbReference type="GO" id="GO:0009398">
    <property type="term" value="P:FMN biosynthetic process"/>
    <property type="evidence" value="ECO:0007669"/>
    <property type="project" value="TreeGrafter"/>
</dbReference>
<keyword evidence="3" id="KW-0288">FMN</keyword>
<dbReference type="InterPro" id="IPR023465">
    <property type="entry name" value="Riboflavin_kinase_dom_sf"/>
</dbReference>
<evidence type="ECO:0000313" key="10">
    <source>
        <dbReference type="Proteomes" id="UP000185829"/>
    </source>
</evidence>
<keyword evidence="6" id="KW-0067">ATP-binding</keyword>
<dbReference type="EMBL" id="FTMX01000010">
    <property type="protein sequence ID" value="SIS03963.1"/>
    <property type="molecule type" value="Genomic_DNA"/>
</dbReference>
<dbReference type="AlphaFoldDB" id="A0A9X8WMZ7"/>
<accession>A0A9X8WMZ7</accession>
<dbReference type="GO" id="GO:0008531">
    <property type="term" value="F:riboflavin kinase activity"/>
    <property type="evidence" value="ECO:0007669"/>
    <property type="project" value="UniProtKB-EC"/>
</dbReference>
<dbReference type="RefSeq" id="WP_076371973.1">
    <property type="nucleotide sequence ID" value="NZ_FTMX01000010.1"/>
</dbReference>
<dbReference type="Gene3D" id="2.40.30.30">
    <property type="entry name" value="Riboflavin kinase-like"/>
    <property type="match status" value="1"/>
</dbReference>
<feature type="domain" description="Riboflavin kinase" evidence="8">
    <location>
        <begin position="1"/>
        <end position="126"/>
    </location>
</feature>
<evidence type="ECO:0000259" key="8">
    <source>
        <dbReference type="SMART" id="SM00904"/>
    </source>
</evidence>
<comment type="caution">
    <text evidence="9">The sequence shown here is derived from an EMBL/GenBank/DDBJ whole genome shotgun (WGS) entry which is preliminary data.</text>
</comment>
<evidence type="ECO:0000256" key="1">
    <source>
        <dbReference type="ARBA" id="ARBA00012105"/>
    </source>
</evidence>
<reference evidence="9 10" key="1">
    <citation type="submission" date="2017-01" db="EMBL/GenBank/DDBJ databases">
        <authorList>
            <person name="Varghese N."/>
            <person name="Submissions S."/>
        </authorList>
    </citation>
    <scope>NUCLEOTIDE SEQUENCE [LARGE SCALE GENOMIC DNA]</scope>
    <source>
        <strain evidence="9 10">RUG2-6</strain>
    </source>
</reference>
<evidence type="ECO:0000256" key="7">
    <source>
        <dbReference type="ARBA" id="ARBA00047880"/>
    </source>
</evidence>
<dbReference type="Pfam" id="PF01687">
    <property type="entry name" value="Flavokinase"/>
    <property type="match status" value="1"/>
</dbReference>
<dbReference type="EC" id="2.7.1.26" evidence="1"/>
<sequence>MRQNECTIKGVVSKGRQVGRTLGFPTANLYLQSCFPILDLGVYGVKVFWRGNQYYGAMNVGFRPTFEYGHHVSYEIHLLDFHEDLYDEELIVDVCFYVRQEKKFSHLNELKGQLYNDVAYVKKQFGLIETTDLKNNFGGRVDTVEWPIPIGLDWRKR</sequence>
<proteinExistence type="predicted"/>
<protein>
    <recommendedName>
        <fullName evidence="1">riboflavin kinase</fullName>
        <ecNumber evidence="1">2.7.1.26</ecNumber>
    </recommendedName>
</protein>
<evidence type="ECO:0000313" key="9">
    <source>
        <dbReference type="EMBL" id="SIS03963.1"/>
    </source>
</evidence>
<dbReference type="GO" id="GO:0009231">
    <property type="term" value="P:riboflavin biosynthetic process"/>
    <property type="evidence" value="ECO:0007669"/>
    <property type="project" value="InterPro"/>
</dbReference>
<dbReference type="SUPFAM" id="SSF82114">
    <property type="entry name" value="Riboflavin kinase-like"/>
    <property type="match status" value="1"/>
</dbReference>
<dbReference type="Proteomes" id="UP000185829">
    <property type="component" value="Unassembled WGS sequence"/>
</dbReference>
<keyword evidence="5" id="KW-0547">Nucleotide-binding</keyword>
<evidence type="ECO:0000256" key="5">
    <source>
        <dbReference type="ARBA" id="ARBA00022741"/>
    </source>
</evidence>
<evidence type="ECO:0000256" key="4">
    <source>
        <dbReference type="ARBA" id="ARBA00022679"/>
    </source>
</evidence>
<dbReference type="PANTHER" id="PTHR22749:SF6">
    <property type="entry name" value="RIBOFLAVIN KINASE"/>
    <property type="match status" value="1"/>
</dbReference>
<keyword evidence="9" id="KW-0418">Kinase</keyword>
<dbReference type="InterPro" id="IPR015865">
    <property type="entry name" value="Riboflavin_kinase_bac/euk"/>
</dbReference>
<comment type="catalytic activity">
    <reaction evidence="7">
        <text>riboflavin + ATP = FMN + ADP + H(+)</text>
        <dbReference type="Rhea" id="RHEA:14357"/>
        <dbReference type="ChEBI" id="CHEBI:15378"/>
        <dbReference type="ChEBI" id="CHEBI:30616"/>
        <dbReference type="ChEBI" id="CHEBI:57986"/>
        <dbReference type="ChEBI" id="CHEBI:58210"/>
        <dbReference type="ChEBI" id="CHEBI:456216"/>
        <dbReference type="EC" id="2.7.1.26"/>
    </reaction>
</comment>
<keyword evidence="2" id="KW-0285">Flavoprotein</keyword>
<evidence type="ECO:0000256" key="2">
    <source>
        <dbReference type="ARBA" id="ARBA00022630"/>
    </source>
</evidence>
<keyword evidence="4" id="KW-0808">Transferase</keyword>
<organism evidence="9 10">
    <name type="scientific">Peribacillus simplex</name>
    <dbReference type="NCBI Taxonomy" id="1478"/>
    <lineage>
        <taxon>Bacteria</taxon>
        <taxon>Bacillati</taxon>
        <taxon>Bacillota</taxon>
        <taxon>Bacilli</taxon>
        <taxon>Bacillales</taxon>
        <taxon>Bacillaceae</taxon>
        <taxon>Peribacillus</taxon>
    </lineage>
</organism>
<evidence type="ECO:0000256" key="6">
    <source>
        <dbReference type="ARBA" id="ARBA00022840"/>
    </source>
</evidence>
<dbReference type="SMART" id="SM00904">
    <property type="entry name" value="Flavokinase"/>
    <property type="match status" value="1"/>
</dbReference>
<dbReference type="GO" id="GO:0005524">
    <property type="term" value="F:ATP binding"/>
    <property type="evidence" value="ECO:0007669"/>
    <property type="project" value="UniProtKB-KW"/>
</dbReference>
<name>A0A9X8WMZ7_9BACI</name>